<evidence type="ECO:0000256" key="1">
    <source>
        <dbReference type="SAM" id="MobiDB-lite"/>
    </source>
</evidence>
<dbReference type="Proteomes" id="UP001163846">
    <property type="component" value="Unassembled WGS sequence"/>
</dbReference>
<accession>A0AA38NZ65</accession>
<evidence type="ECO:0000313" key="4">
    <source>
        <dbReference type="Proteomes" id="UP001163846"/>
    </source>
</evidence>
<organism evidence="3 4">
    <name type="scientific">Lentinula raphanica</name>
    <dbReference type="NCBI Taxonomy" id="153919"/>
    <lineage>
        <taxon>Eukaryota</taxon>
        <taxon>Fungi</taxon>
        <taxon>Dikarya</taxon>
        <taxon>Basidiomycota</taxon>
        <taxon>Agaricomycotina</taxon>
        <taxon>Agaricomycetes</taxon>
        <taxon>Agaricomycetidae</taxon>
        <taxon>Agaricales</taxon>
        <taxon>Marasmiineae</taxon>
        <taxon>Omphalotaceae</taxon>
        <taxon>Lentinula</taxon>
    </lineage>
</organism>
<comment type="caution">
    <text evidence="3">The sequence shown here is derived from an EMBL/GenBank/DDBJ whole genome shotgun (WGS) entry which is preliminary data.</text>
</comment>
<gene>
    <name evidence="3" type="ORF">F5878DRAFT_728940</name>
</gene>
<sequence length="219" mass="24540">MTCSPASRLLAVLFLLTAISSGALAAPTPIPPVTTSSNLVLTETRALRSHPESQTSHSLATLQRRGGEYTSVVPRQDLIFEHRDGKDPSDVAISVEHRLDHSKRGAVVSGMDKLLPTTATSDEHKPKLTAEDKPTEPVPTAENLKIMEIVNETDREMLKLHKFPKDEFQTAYRRLIDKYRPRIQQTLENADKTQVSEKVLADCNRILSIFQRDHPEQKQ</sequence>
<name>A0AA38NZ65_9AGAR</name>
<evidence type="ECO:0000256" key="2">
    <source>
        <dbReference type="SAM" id="SignalP"/>
    </source>
</evidence>
<feature type="signal peptide" evidence="2">
    <location>
        <begin position="1"/>
        <end position="25"/>
    </location>
</feature>
<feature type="compositionally biased region" description="Basic and acidic residues" evidence="1">
    <location>
        <begin position="121"/>
        <end position="135"/>
    </location>
</feature>
<dbReference type="EMBL" id="MU806749">
    <property type="protein sequence ID" value="KAJ3833196.1"/>
    <property type="molecule type" value="Genomic_DNA"/>
</dbReference>
<reference evidence="3" key="1">
    <citation type="submission" date="2022-08" db="EMBL/GenBank/DDBJ databases">
        <authorList>
            <consortium name="DOE Joint Genome Institute"/>
            <person name="Min B."/>
            <person name="Riley R."/>
            <person name="Sierra-Patev S."/>
            <person name="Naranjo-Ortiz M."/>
            <person name="Looney B."/>
            <person name="Konkel Z."/>
            <person name="Slot J.C."/>
            <person name="Sakamoto Y."/>
            <person name="Steenwyk J.L."/>
            <person name="Rokas A."/>
            <person name="Carro J."/>
            <person name="Camarero S."/>
            <person name="Ferreira P."/>
            <person name="Molpeceres G."/>
            <person name="Ruiz-Duenas F.J."/>
            <person name="Serrano A."/>
            <person name="Henrissat B."/>
            <person name="Drula E."/>
            <person name="Hughes K.W."/>
            <person name="Mata J.L."/>
            <person name="Ishikawa N.K."/>
            <person name="Vargas-Isla R."/>
            <person name="Ushijima S."/>
            <person name="Smith C.A."/>
            <person name="Ahrendt S."/>
            <person name="Andreopoulos W."/>
            <person name="He G."/>
            <person name="Labutti K."/>
            <person name="Lipzen A."/>
            <person name="Ng V."/>
            <person name="Sandor L."/>
            <person name="Barry K."/>
            <person name="Martinez A.T."/>
            <person name="Xiao Y."/>
            <person name="Gibbons J.G."/>
            <person name="Terashima K."/>
            <person name="Hibbett D.S."/>
            <person name="Grigoriev I.V."/>
        </authorList>
    </citation>
    <scope>NUCLEOTIDE SEQUENCE</scope>
    <source>
        <strain evidence="3">TFB9207</strain>
    </source>
</reference>
<feature type="chain" id="PRO_5041213361" evidence="2">
    <location>
        <begin position="26"/>
        <end position="219"/>
    </location>
</feature>
<keyword evidence="2" id="KW-0732">Signal</keyword>
<feature type="region of interest" description="Disordered" evidence="1">
    <location>
        <begin position="116"/>
        <end position="137"/>
    </location>
</feature>
<proteinExistence type="predicted"/>
<protein>
    <submittedName>
        <fullName evidence="3">Uncharacterized protein</fullName>
    </submittedName>
</protein>
<evidence type="ECO:0000313" key="3">
    <source>
        <dbReference type="EMBL" id="KAJ3833196.1"/>
    </source>
</evidence>
<dbReference type="AlphaFoldDB" id="A0AA38NZ65"/>
<keyword evidence="4" id="KW-1185">Reference proteome</keyword>